<proteinExistence type="predicted"/>
<comment type="caution">
    <text evidence="1">The sequence shown here is derived from an EMBL/GenBank/DDBJ whole genome shotgun (WGS) entry which is preliminary data.</text>
</comment>
<reference evidence="1" key="1">
    <citation type="submission" date="2017-04" db="EMBL/GenBank/DDBJ databases">
        <authorList>
            <person name="Varghese N."/>
            <person name="Submissions S."/>
        </authorList>
    </citation>
    <scope>NUCLEOTIDE SEQUENCE</scope>
    <source>
        <strain evidence="1">WTE2008</strain>
    </source>
</reference>
<gene>
    <name evidence="1" type="ORF">SAMN06297397_3078</name>
</gene>
<organism evidence="1 2">
    <name type="scientific">Aristaeella lactis</name>
    <dbReference type="NCBI Taxonomy" id="3046383"/>
    <lineage>
        <taxon>Bacteria</taxon>
        <taxon>Bacillati</taxon>
        <taxon>Bacillota</taxon>
        <taxon>Clostridia</taxon>
        <taxon>Eubacteriales</taxon>
        <taxon>Aristaeellaceae</taxon>
        <taxon>Aristaeella</taxon>
    </lineage>
</organism>
<name>A0AC61PQ95_9FIRM</name>
<evidence type="ECO:0000313" key="1">
    <source>
        <dbReference type="EMBL" id="SMC90688.1"/>
    </source>
</evidence>
<protein>
    <submittedName>
        <fullName evidence="1">GlpG protein</fullName>
    </submittedName>
</protein>
<accession>A0AC61PQ95</accession>
<keyword evidence="2" id="KW-1185">Reference proteome</keyword>
<dbReference type="EMBL" id="FWXZ01000009">
    <property type="protein sequence ID" value="SMC90688.1"/>
    <property type="molecule type" value="Genomic_DNA"/>
</dbReference>
<sequence length="196" mass="21428">MTKSKGFRVTFNAPLVLAFALLCTLVTILDQLTGRKSISMIFSTYASSFSDPMTYVRLFTHVLGHASFAHLVSNMAYILLLGPMLEEKYGAKKLLLVIAVTAVITALVHNVLFPNTRLLGASGVVFAFILLTSFTEFREGEIPLTTILVALIYLGQQIWDGITVKDNVSNLSHIVGGLVGGCAGFLLNRRKKEDVF</sequence>
<evidence type="ECO:0000313" key="2">
    <source>
        <dbReference type="Proteomes" id="UP000192328"/>
    </source>
</evidence>
<dbReference type="Proteomes" id="UP000192328">
    <property type="component" value="Unassembled WGS sequence"/>
</dbReference>